<reference evidence="5" key="1">
    <citation type="submission" date="2020-10" db="EMBL/GenBank/DDBJ databases">
        <authorList>
            <person name="Gilroy R."/>
        </authorList>
    </citation>
    <scope>NUCLEOTIDE SEQUENCE</scope>
    <source>
        <strain evidence="5">ChiSxjej2B14-8506</strain>
    </source>
</reference>
<sequence>MAKQIWKSGTMLYPLPAVLVSCGAEGRDNVFTVAWTGIVCTNPAMTYVSVRPERYSYELIAQSGEFVINLVPSALARACDLCGVTSGRDGDKFARAGLTRERMSQVACPGVVECPVQLECRVVDRLELGSHHMFLAEILCVRAEESLLNESGKLELERARLLSYSHGGYFAPGEQLGHFGFSVRKKPLAPARRRPRRVK</sequence>
<dbReference type="PROSITE" id="PS51257">
    <property type="entry name" value="PROKAR_LIPOPROTEIN"/>
    <property type="match status" value="1"/>
</dbReference>
<evidence type="ECO:0000313" key="6">
    <source>
        <dbReference type="Proteomes" id="UP000824123"/>
    </source>
</evidence>
<evidence type="ECO:0000259" key="4">
    <source>
        <dbReference type="SMART" id="SM00903"/>
    </source>
</evidence>
<dbReference type="PANTHER" id="PTHR43567">
    <property type="entry name" value="FLAVOREDOXIN-RELATED-RELATED"/>
    <property type="match status" value="1"/>
</dbReference>
<dbReference type="GO" id="GO:0010181">
    <property type="term" value="F:FMN binding"/>
    <property type="evidence" value="ECO:0007669"/>
    <property type="project" value="InterPro"/>
</dbReference>
<comment type="caution">
    <text evidence="5">The sequence shown here is derived from an EMBL/GenBank/DDBJ whole genome shotgun (WGS) entry which is preliminary data.</text>
</comment>
<dbReference type="Pfam" id="PF01613">
    <property type="entry name" value="Flavin_Reduct"/>
    <property type="match status" value="1"/>
</dbReference>
<feature type="domain" description="Flavin reductase like" evidence="4">
    <location>
        <begin position="11"/>
        <end position="156"/>
    </location>
</feature>
<reference evidence="5" key="2">
    <citation type="journal article" date="2021" name="PeerJ">
        <title>Extensive microbial diversity within the chicken gut microbiome revealed by metagenomics and culture.</title>
        <authorList>
            <person name="Gilroy R."/>
            <person name="Ravi A."/>
            <person name="Getino M."/>
            <person name="Pursley I."/>
            <person name="Horton D.L."/>
            <person name="Alikhan N.F."/>
            <person name="Baker D."/>
            <person name="Gharbi K."/>
            <person name="Hall N."/>
            <person name="Watson M."/>
            <person name="Adriaenssens E.M."/>
            <person name="Foster-Nyarko E."/>
            <person name="Jarju S."/>
            <person name="Secka A."/>
            <person name="Antonio M."/>
            <person name="Oren A."/>
            <person name="Chaudhuri R.R."/>
            <person name="La Ragione R."/>
            <person name="Hildebrand F."/>
            <person name="Pallen M.J."/>
        </authorList>
    </citation>
    <scope>NUCLEOTIDE SEQUENCE</scope>
    <source>
        <strain evidence="5">ChiSxjej2B14-8506</strain>
    </source>
</reference>
<dbReference type="PANTHER" id="PTHR43567:SF1">
    <property type="entry name" value="FLAVOREDOXIN"/>
    <property type="match status" value="1"/>
</dbReference>
<dbReference type="InterPro" id="IPR052174">
    <property type="entry name" value="Flavoredoxin"/>
</dbReference>
<dbReference type="EMBL" id="DVNK01000057">
    <property type="protein sequence ID" value="HIU47463.1"/>
    <property type="molecule type" value="Genomic_DNA"/>
</dbReference>
<dbReference type="InterPro" id="IPR012349">
    <property type="entry name" value="Split_barrel_FMN-bd"/>
</dbReference>
<dbReference type="SUPFAM" id="SSF50475">
    <property type="entry name" value="FMN-binding split barrel"/>
    <property type="match status" value="1"/>
</dbReference>
<dbReference type="InterPro" id="IPR002563">
    <property type="entry name" value="Flavin_Rdtase-like_dom"/>
</dbReference>
<evidence type="ECO:0000256" key="1">
    <source>
        <dbReference type="ARBA" id="ARBA00001917"/>
    </source>
</evidence>
<dbReference type="SMART" id="SM00903">
    <property type="entry name" value="Flavin_Reduct"/>
    <property type="match status" value="1"/>
</dbReference>
<evidence type="ECO:0000313" key="5">
    <source>
        <dbReference type="EMBL" id="HIU47463.1"/>
    </source>
</evidence>
<accession>A0A9D1LSU6</accession>
<comment type="similarity">
    <text evidence="3">Belongs to the flavoredoxin family.</text>
</comment>
<evidence type="ECO:0000256" key="3">
    <source>
        <dbReference type="ARBA" id="ARBA00038054"/>
    </source>
</evidence>
<organism evidence="5 6">
    <name type="scientific">Candidatus Fimadaptatus faecigallinarum</name>
    <dbReference type="NCBI Taxonomy" id="2840814"/>
    <lineage>
        <taxon>Bacteria</taxon>
        <taxon>Bacillati</taxon>
        <taxon>Bacillota</taxon>
        <taxon>Clostridia</taxon>
        <taxon>Eubacteriales</taxon>
        <taxon>Candidatus Fimadaptatus</taxon>
    </lineage>
</organism>
<proteinExistence type="inferred from homology"/>
<keyword evidence="2" id="KW-0285">Flavoprotein</keyword>
<dbReference type="Proteomes" id="UP000824123">
    <property type="component" value="Unassembled WGS sequence"/>
</dbReference>
<evidence type="ECO:0000256" key="2">
    <source>
        <dbReference type="ARBA" id="ARBA00022630"/>
    </source>
</evidence>
<dbReference type="GO" id="GO:0016646">
    <property type="term" value="F:oxidoreductase activity, acting on the CH-NH group of donors, NAD or NADP as acceptor"/>
    <property type="evidence" value="ECO:0007669"/>
    <property type="project" value="UniProtKB-ARBA"/>
</dbReference>
<name>A0A9D1LSU6_9FIRM</name>
<comment type="cofactor">
    <cofactor evidence="1">
        <name>FMN</name>
        <dbReference type="ChEBI" id="CHEBI:58210"/>
    </cofactor>
</comment>
<dbReference type="Gene3D" id="2.30.110.10">
    <property type="entry name" value="Electron Transport, Fmn-binding Protein, Chain A"/>
    <property type="match status" value="1"/>
</dbReference>
<dbReference type="AlphaFoldDB" id="A0A9D1LSU6"/>
<protein>
    <submittedName>
        <fullName evidence="5">Flavin reductase family protein</fullName>
    </submittedName>
</protein>
<gene>
    <name evidence="5" type="ORF">IAC59_09455</name>
</gene>